<dbReference type="AlphaFoldDB" id="A0AAN9BQY6"/>
<feature type="chain" id="PRO_5043010803" evidence="1">
    <location>
        <begin position="19"/>
        <end position="297"/>
    </location>
</feature>
<feature type="signal peptide" evidence="1">
    <location>
        <begin position="1"/>
        <end position="18"/>
    </location>
</feature>
<dbReference type="Proteomes" id="UP001374579">
    <property type="component" value="Unassembled WGS sequence"/>
</dbReference>
<sequence length="297" mass="32207">MFTRFVLCVLPLVYASSAAVHFSERVELGRVSSPVVNETSGLAASRVHPGIFYGHNDHGGMNRVFAMDPATGEVKATLNIAGVQNYDWEDVCVGTCGQGESGSCLYIGELGDHHGDGSLRLIYKVREPAVLQDTTLPLVDTLRFTWNEQDAESLMIDPSGDLYIISKLHGGDSLFAKLPRSGWGASTPVPIPSHDTVRLDLNTYSNDPQGADLSPNGRMLLVKEEHGLVFYAFSDNMNYVSELAGMRPTSVGTYVRRKSGEAVAWNVNGTGFYTLPEGEHQVFNFYTISGAPDGLVG</sequence>
<accession>A0AAN9BQY6</accession>
<gene>
    <name evidence="2" type="ORF">V1264_014744</name>
</gene>
<keyword evidence="1" id="KW-0732">Signal</keyword>
<evidence type="ECO:0000256" key="1">
    <source>
        <dbReference type="SAM" id="SignalP"/>
    </source>
</evidence>
<name>A0AAN9BQY6_9CAEN</name>
<organism evidence="2 3">
    <name type="scientific">Littorina saxatilis</name>
    <dbReference type="NCBI Taxonomy" id="31220"/>
    <lineage>
        <taxon>Eukaryota</taxon>
        <taxon>Metazoa</taxon>
        <taxon>Spiralia</taxon>
        <taxon>Lophotrochozoa</taxon>
        <taxon>Mollusca</taxon>
        <taxon>Gastropoda</taxon>
        <taxon>Caenogastropoda</taxon>
        <taxon>Littorinimorpha</taxon>
        <taxon>Littorinoidea</taxon>
        <taxon>Littorinidae</taxon>
        <taxon>Littorina</taxon>
    </lineage>
</organism>
<keyword evidence="3" id="KW-1185">Reference proteome</keyword>
<comment type="caution">
    <text evidence="2">The sequence shown here is derived from an EMBL/GenBank/DDBJ whole genome shotgun (WGS) entry which is preliminary data.</text>
</comment>
<reference evidence="2 3" key="1">
    <citation type="submission" date="2024-02" db="EMBL/GenBank/DDBJ databases">
        <title>Chromosome-scale genome assembly of the rough periwinkle Littorina saxatilis.</title>
        <authorList>
            <person name="De Jode A."/>
            <person name="Faria R."/>
            <person name="Formenti G."/>
            <person name="Sims Y."/>
            <person name="Smith T.P."/>
            <person name="Tracey A."/>
            <person name="Wood J.M.D."/>
            <person name="Zagrodzka Z.B."/>
            <person name="Johannesson K."/>
            <person name="Butlin R.K."/>
            <person name="Leder E.H."/>
        </authorList>
    </citation>
    <scope>NUCLEOTIDE SEQUENCE [LARGE SCALE GENOMIC DNA]</scope>
    <source>
        <strain evidence="2">Snail1</strain>
        <tissue evidence="2">Muscle</tissue>
    </source>
</reference>
<proteinExistence type="predicted"/>
<evidence type="ECO:0000313" key="3">
    <source>
        <dbReference type="Proteomes" id="UP001374579"/>
    </source>
</evidence>
<protein>
    <submittedName>
        <fullName evidence="2">Uncharacterized protein</fullName>
    </submittedName>
</protein>
<dbReference type="EMBL" id="JBAMIC010000003">
    <property type="protein sequence ID" value="KAK7110951.1"/>
    <property type="molecule type" value="Genomic_DNA"/>
</dbReference>
<dbReference type="SUPFAM" id="SSF50956">
    <property type="entry name" value="Thermostable phytase (3-phytase)"/>
    <property type="match status" value="1"/>
</dbReference>
<evidence type="ECO:0000313" key="2">
    <source>
        <dbReference type="EMBL" id="KAK7110951.1"/>
    </source>
</evidence>